<comment type="similarity">
    <text evidence="1">Belongs to the aldo/keto reductase family.</text>
</comment>
<keyword evidence="2" id="KW-0521">NADP</keyword>
<dbReference type="STRING" id="692418.SAMN04488029_1384"/>
<dbReference type="PANTHER" id="PTHR11732">
    <property type="entry name" value="ALDO/KETO REDUCTASE"/>
    <property type="match status" value="1"/>
</dbReference>
<name>A0A1W2G8U6_REIFA</name>
<feature type="site" description="Lowers pKa of active site Tyr" evidence="6">
    <location>
        <position position="77"/>
    </location>
</feature>
<protein>
    <submittedName>
        <fullName evidence="8">Alcohol dehydrogenase (NADP+)</fullName>
    </submittedName>
</protein>
<evidence type="ECO:0000256" key="4">
    <source>
        <dbReference type="PIRSR" id="PIRSR000097-1"/>
    </source>
</evidence>
<keyword evidence="9" id="KW-1185">Reference proteome</keyword>
<reference evidence="8 9" key="1">
    <citation type="submission" date="2017-04" db="EMBL/GenBank/DDBJ databases">
        <authorList>
            <person name="Afonso C.L."/>
            <person name="Miller P.J."/>
            <person name="Scott M.A."/>
            <person name="Spackman E."/>
            <person name="Goraichik I."/>
            <person name="Dimitrov K.M."/>
            <person name="Suarez D.L."/>
            <person name="Swayne D.E."/>
        </authorList>
    </citation>
    <scope>NUCLEOTIDE SEQUENCE [LARGE SCALE GENOMIC DNA]</scope>
    <source>
        <strain evidence="8 9">DSM 26133</strain>
    </source>
</reference>
<organism evidence="8 9">
    <name type="scientific">Reichenbachiella faecimaris</name>
    <dbReference type="NCBI Taxonomy" id="692418"/>
    <lineage>
        <taxon>Bacteria</taxon>
        <taxon>Pseudomonadati</taxon>
        <taxon>Bacteroidota</taxon>
        <taxon>Cytophagia</taxon>
        <taxon>Cytophagales</taxon>
        <taxon>Reichenbachiellaceae</taxon>
        <taxon>Reichenbachiella</taxon>
    </lineage>
</organism>
<dbReference type="Proteomes" id="UP000192472">
    <property type="component" value="Unassembled WGS sequence"/>
</dbReference>
<dbReference type="PRINTS" id="PR00069">
    <property type="entry name" value="ALDKETRDTASE"/>
</dbReference>
<evidence type="ECO:0000256" key="2">
    <source>
        <dbReference type="ARBA" id="ARBA00022857"/>
    </source>
</evidence>
<dbReference type="AlphaFoldDB" id="A0A1W2G8U6"/>
<dbReference type="InterPro" id="IPR036812">
    <property type="entry name" value="NAD(P)_OxRdtase_dom_sf"/>
</dbReference>
<accession>A0A1W2G8U6</accession>
<evidence type="ECO:0000259" key="7">
    <source>
        <dbReference type="Pfam" id="PF00248"/>
    </source>
</evidence>
<evidence type="ECO:0000313" key="9">
    <source>
        <dbReference type="Proteomes" id="UP000192472"/>
    </source>
</evidence>
<dbReference type="InterPro" id="IPR018170">
    <property type="entry name" value="Aldo/ket_reductase_CS"/>
</dbReference>
<sequence>MKTYSLNNGDQMPALGLGTWKSEPGEVYKVIRTAISVGYRHFDCAYIYQNEVEIGAALNDAIMTGEVNREELWITSKLWNTHHKQDEVNECLKITLKSLQLDYLDLYLVHWPVAHHKDVIFPQDGSGLVSLSEISLEETWRGMEKVKAAGLAKHIGVSNFSAKKIKQINDSATHKIEVNQVELHPLLQQKDLLAFCKEENIIVTAYSPLGSRDRAVQMKAENEPDLFEIPTIQKIAENHDCSPAQVLIAWAVNRETAVIPKSTHEARLKQNLEAANLSLSKDEMNEISVLDKHFRYVTGGFFALPGSDYTLANLWDE</sequence>
<dbReference type="PROSITE" id="PS00062">
    <property type="entry name" value="ALDOKETO_REDUCTASE_2"/>
    <property type="match status" value="1"/>
</dbReference>
<dbReference type="PROSITE" id="PS00798">
    <property type="entry name" value="ALDOKETO_REDUCTASE_1"/>
    <property type="match status" value="1"/>
</dbReference>
<feature type="binding site" evidence="5">
    <location>
        <position position="110"/>
    </location>
    <ligand>
        <name>substrate</name>
    </ligand>
</feature>
<evidence type="ECO:0000256" key="6">
    <source>
        <dbReference type="PIRSR" id="PIRSR000097-3"/>
    </source>
</evidence>
<evidence type="ECO:0000256" key="1">
    <source>
        <dbReference type="ARBA" id="ARBA00007905"/>
    </source>
</evidence>
<dbReference type="FunFam" id="3.20.20.100:FF:000006">
    <property type="entry name" value="Aldo-keto reductase family 1 member A1"/>
    <property type="match status" value="1"/>
</dbReference>
<feature type="domain" description="NADP-dependent oxidoreductase" evidence="7">
    <location>
        <begin position="15"/>
        <end position="288"/>
    </location>
</feature>
<dbReference type="OrthoDB" id="9804790at2"/>
<dbReference type="SUPFAM" id="SSF51430">
    <property type="entry name" value="NAD(P)-linked oxidoreductase"/>
    <property type="match status" value="1"/>
</dbReference>
<dbReference type="Gene3D" id="3.20.20.100">
    <property type="entry name" value="NADP-dependent oxidoreductase domain"/>
    <property type="match status" value="1"/>
</dbReference>
<keyword evidence="3" id="KW-0560">Oxidoreductase</keyword>
<dbReference type="InterPro" id="IPR020471">
    <property type="entry name" value="AKR"/>
</dbReference>
<feature type="active site" description="Proton donor" evidence="4">
    <location>
        <position position="48"/>
    </location>
</feature>
<dbReference type="EMBL" id="FWYF01000001">
    <property type="protein sequence ID" value="SMD33021.1"/>
    <property type="molecule type" value="Genomic_DNA"/>
</dbReference>
<evidence type="ECO:0000256" key="3">
    <source>
        <dbReference type="ARBA" id="ARBA00023002"/>
    </source>
</evidence>
<dbReference type="InterPro" id="IPR023210">
    <property type="entry name" value="NADP_OxRdtase_dom"/>
</dbReference>
<dbReference type="GO" id="GO:0016491">
    <property type="term" value="F:oxidoreductase activity"/>
    <property type="evidence" value="ECO:0007669"/>
    <property type="project" value="UniProtKB-KW"/>
</dbReference>
<proteinExistence type="inferred from homology"/>
<evidence type="ECO:0000313" key="8">
    <source>
        <dbReference type="EMBL" id="SMD33021.1"/>
    </source>
</evidence>
<dbReference type="Pfam" id="PF00248">
    <property type="entry name" value="Aldo_ket_red"/>
    <property type="match status" value="1"/>
</dbReference>
<evidence type="ECO:0000256" key="5">
    <source>
        <dbReference type="PIRSR" id="PIRSR000097-2"/>
    </source>
</evidence>
<dbReference type="PROSITE" id="PS00063">
    <property type="entry name" value="ALDOKETO_REDUCTASE_3"/>
    <property type="match status" value="1"/>
</dbReference>
<gene>
    <name evidence="8" type="ORF">SAMN04488029_1384</name>
</gene>
<dbReference type="RefSeq" id="WP_084371649.1">
    <property type="nucleotide sequence ID" value="NZ_FWYF01000001.1"/>
</dbReference>
<dbReference type="PIRSF" id="PIRSF000097">
    <property type="entry name" value="AKR"/>
    <property type="match status" value="1"/>
</dbReference>